<keyword evidence="2" id="KW-1185">Reference proteome</keyword>
<dbReference type="AlphaFoldDB" id="A0AA39V026"/>
<reference evidence="1" key="1">
    <citation type="submission" date="2023-06" db="EMBL/GenBank/DDBJ databases">
        <authorList>
            <consortium name="Lawrence Berkeley National Laboratory"/>
            <person name="Ahrendt S."/>
            <person name="Sahu N."/>
            <person name="Indic B."/>
            <person name="Wong-Bajracharya J."/>
            <person name="Merenyi Z."/>
            <person name="Ke H.-M."/>
            <person name="Monk M."/>
            <person name="Kocsube S."/>
            <person name="Drula E."/>
            <person name="Lipzen A."/>
            <person name="Balint B."/>
            <person name="Henrissat B."/>
            <person name="Andreopoulos B."/>
            <person name="Martin F.M."/>
            <person name="Harder C.B."/>
            <person name="Rigling D."/>
            <person name="Ford K.L."/>
            <person name="Foster G.D."/>
            <person name="Pangilinan J."/>
            <person name="Papanicolaou A."/>
            <person name="Barry K."/>
            <person name="LaButti K."/>
            <person name="Viragh M."/>
            <person name="Koriabine M."/>
            <person name="Yan M."/>
            <person name="Riley R."/>
            <person name="Champramary S."/>
            <person name="Plett K.L."/>
            <person name="Tsai I.J."/>
            <person name="Slot J."/>
            <person name="Sipos G."/>
            <person name="Plett J."/>
            <person name="Nagy L.G."/>
            <person name="Grigoriev I.V."/>
        </authorList>
    </citation>
    <scope>NUCLEOTIDE SEQUENCE</scope>
    <source>
        <strain evidence="1">HWK02</strain>
    </source>
</reference>
<sequence length="69" mass="7329">MFKFSPQVAARVLGYALIHPPSAESATCLAKEISSCNNDGKLLAGLSYLYAMGIIRLCMSPPSSHAAQE</sequence>
<name>A0AA39V026_9AGAR</name>
<proteinExistence type="predicted"/>
<organism evidence="1 2">
    <name type="scientific">Armillaria luteobubalina</name>
    <dbReference type="NCBI Taxonomy" id="153913"/>
    <lineage>
        <taxon>Eukaryota</taxon>
        <taxon>Fungi</taxon>
        <taxon>Dikarya</taxon>
        <taxon>Basidiomycota</taxon>
        <taxon>Agaricomycotina</taxon>
        <taxon>Agaricomycetes</taxon>
        <taxon>Agaricomycetidae</taxon>
        <taxon>Agaricales</taxon>
        <taxon>Marasmiineae</taxon>
        <taxon>Physalacriaceae</taxon>
        <taxon>Armillaria</taxon>
    </lineage>
</organism>
<evidence type="ECO:0000313" key="2">
    <source>
        <dbReference type="Proteomes" id="UP001175228"/>
    </source>
</evidence>
<evidence type="ECO:0000313" key="1">
    <source>
        <dbReference type="EMBL" id="KAK0505379.1"/>
    </source>
</evidence>
<accession>A0AA39V026</accession>
<protein>
    <submittedName>
        <fullName evidence="1">Uncharacterized protein</fullName>
    </submittedName>
</protein>
<gene>
    <name evidence="1" type="ORF">EDD18DRAFT_1129049</name>
</gene>
<dbReference type="EMBL" id="JAUEPU010000002">
    <property type="protein sequence ID" value="KAK0505379.1"/>
    <property type="molecule type" value="Genomic_DNA"/>
</dbReference>
<dbReference type="Proteomes" id="UP001175228">
    <property type="component" value="Unassembled WGS sequence"/>
</dbReference>
<comment type="caution">
    <text evidence="1">The sequence shown here is derived from an EMBL/GenBank/DDBJ whole genome shotgun (WGS) entry which is preliminary data.</text>
</comment>